<reference evidence="1" key="1">
    <citation type="submission" date="2020-03" db="EMBL/GenBank/DDBJ databases">
        <title>The deep terrestrial virosphere.</title>
        <authorList>
            <person name="Holmfeldt K."/>
            <person name="Nilsson E."/>
            <person name="Simone D."/>
            <person name="Lopez-Fernandez M."/>
            <person name="Wu X."/>
            <person name="de Brujin I."/>
            <person name="Lundin D."/>
            <person name="Andersson A."/>
            <person name="Bertilsson S."/>
            <person name="Dopson M."/>
        </authorList>
    </citation>
    <scope>NUCLEOTIDE SEQUENCE</scope>
    <source>
        <strain evidence="1">MM415B02564</strain>
    </source>
</reference>
<gene>
    <name evidence="1" type="ORF">MM415B02564_0013</name>
</gene>
<proteinExistence type="predicted"/>
<evidence type="ECO:0000313" key="1">
    <source>
        <dbReference type="EMBL" id="QJA89350.1"/>
    </source>
</evidence>
<organism evidence="1">
    <name type="scientific">viral metagenome</name>
    <dbReference type="NCBI Taxonomy" id="1070528"/>
    <lineage>
        <taxon>unclassified sequences</taxon>
        <taxon>metagenomes</taxon>
        <taxon>organismal metagenomes</taxon>
    </lineage>
</organism>
<dbReference type="AlphaFoldDB" id="A0A6M3L4A8"/>
<name>A0A6M3L4A8_9ZZZZ</name>
<sequence>MTYEHKCCRCGFCCLSETCPAGVAIFGISKTDICPALQFNKDHTATCKIVSRTPVKKRDAMKKDMGVGEGCCIKARAYKDGVEYDFAALPKNMKIRASKDRRGVR</sequence>
<dbReference type="EMBL" id="MT142840">
    <property type="protein sequence ID" value="QJA89350.1"/>
    <property type="molecule type" value="Genomic_DNA"/>
</dbReference>
<protein>
    <submittedName>
        <fullName evidence="1">Uncharacterized protein</fullName>
    </submittedName>
</protein>
<accession>A0A6M3L4A8</accession>